<dbReference type="RefSeq" id="XP_009267629.1">
    <property type="nucleotide sequence ID" value="XM_009269354.1"/>
</dbReference>
<keyword evidence="3" id="KW-1185">Reference proteome</keyword>
<accession>R9AGR4</accession>
<dbReference type="GeneID" id="20377105"/>
<name>R9AGR4_WALI9</name>
<dbReference type="Proteomes" id="UP000014064">
    <property type="component" value="Unassembled WGS sequence"/>
</dbReference>
<dbReference type="KEGG" id="wic:J056_004153"/>
<feature type="compositionally biased region" description="Basic residues" evidence="1">
    <location>
        <begin position="7"/>
        <end position="18"/>
    </location>
</feature>
<dbReference type="HOGENOM" id="CLU_2777828_0_0_1"/>
<evidence type="ECO:0000313" key="3">
    <source>
        <dbReference type="Proteomes" id="UP000014064"/>
    </source>
</evidence>
<reference evidence="3" key="1">
    <citation type="journal article" date="2013" name="BMC Genomics">
        <title>Genome and transcriptome sequencing of the halophilic fungus Wallemia ichthyophaga: haloadaptations present and absent.</title>
        <authorList>
            <person name="Zajc J."/>
            <person name="Liu Y."/>
            <person name="Dai W."/>
            <person name="Yang Z."/>
            <person name="Hu J."/>
            <person name="Gostincar C."/>
            <person name="Gunde-Cimerman N."/>
        </authorList>
    </citation>
    <scope>NUCLEOTIDE SEQUENCE [LARGE SCALE GENOMIC DNA]</scope>
    <source>
        <strain evidence="3">EXF-994 / CBS 113033</strain>
    </source>
</reference>
<evidence type="ECO:0000256" key="1">
    <source>
        <dbReference type="SAM" id="MobiDB-lite"/>
    </source>
</evidence>
<feature type="region of interest" description="Disordered" evidence="1">
    <location>
        <begin position="1"/>
        <end position="26"/>
    </location>
</feature>
<dbReference type="EMBL" id="KE007230">
    <property type="protein sequence ID" value="EOR01367.1"/>
    <property type="molecule type" value="Genomic_DNA"/>
</dbReference>
<proteinExistence type="predicted"/>
<organism evidence="2 3">
    <name type="scientific">Wallemia ichthyophaga (strain EXF-994 / CBS 113033)</name>
    <dbReference type="NCBI Taxonomy" id="1299270"/>
    <lineage>
        <taxon>Eukaryota</taxon>
        <taxon>Fungi</taxon>
        <taxon>Dikarya</taxon>
        <taxon>Basidiomycota</taxon>
        <taxon>Wallemiomycotina</taxon>
        <taxon>Wallemiomycetes</taxon>
        <taxon>Wallemiales</taxon>
        <taxon>Wallemiaceae</taxon>
        <taxon>Wallemia</taxon>
    </lineage>
</organism>
<protein>
    <submittedName>
        <fullName evidence="2">Uncharacterized protein</fullName>
    </submittedName>
</protein>
<gene>
    <name evidence="2" type="ORF">J056_004153</name>
</gene>
<sequence length="69" mass="7976">MKLFNKFNKKRSNKKTKKGISNTDIIPHLSPKQERRQVQYKNNHLKNPIYKLPSIDDISLPDLSDKGGA</sequence>
<evidence type="ECO:0000313" key="2">
    <source>
        <dbReference type="EMBL" id="EOR01367.1"/>
    </source>
</evidence>
<dbReference type="AlphaFoldDB" id="R9AGR4"/>